<feature type="transmembrane region" description="Helical" evidence="4">
    <location>
        <begin position="236"/>
        <end position="260"/>
    </location>
</feature>
<keyword evidence="4" id="KW-0812">Transmembrane</keyword>
<evidence type="ECO:0000256" key="3">
    <source>
        <dbReference type="ARBA" id="ARBA00023136"/>
    </source>
</evidence>
<sequence length="271" mass="31170">IPVYIVDLITSARRTHVTLSLSACQYLPFCPGTRKFIPKCIAPNLITFSGFLCMVVVVGFMYWFDYGFHAVDGTREYSGFRDGTMEYGIPNWCFGLCGVLVFLAYNLGPLGELFDHGLDSYIVFLIPFSIISIFGRDEEYSLPCFRGFLIVVSIVLNFYISHFEKYNTGTLYLPWGYDVSRMLTFFEAIRPLVSIVATTLTVVYWALHSENDIIEYDPRSFIFLYGTIVPQFEVPILYTLMMMALVFHLHYGVCVVYTCFKYGWNCLEQPQ</sequence>
<proteinExistence type="inferred from homology"/>
<dbReference type="AlphaFoldDB" id="A0A0L7KSG0"/>
<dbReference type="GO" id="GO:0005789">
    <property type="term" value="C:endoplasmic reticulum membrane"/>
    <property type="evidence" value="ECO:0007669"/>
    <property type="project" value="TreeGrafter"/>
</dbReference>
<dbReference type="InterPro" id="IPR043130">
    <property type="entry name" value="CDP-OH_PTrfase_TM_dom"/>
</dbReference>
<feature type="transmembrane region" description="Helical" evidence="4">
    <location>
        <begin position="188"/>
        <end position="207"/>
    </location>
</feature>
<protein>
    <submittedName>
        <fullName evidence="5">Phosphatidyltransferase</fullName>
    </submittedName>
</protein>
<feature type="non-terminal residue" evidence="5">
    <location>
        <position position="1"/>
    </location>
</feature>
<dbReference type="InterPro" id="IPR014472">
    <property type="entry name" value="CHOPT"/>
</dbReference>
<dbReference type="EMBL" id="JTDY01006394">
    <property type="protein sequence ID" value="KOB66050.1"/>
    <property type="molecule type" value="Genomic_DNA"/>
</dbReference>
<dbReference type="PANTHER" id="PTHR10414:SF71">
    <property type="entry name" value="FI05338P"/>
    <property type="match status" value="1"/>
</dbReference>
<evidence type="ECO:0000256" key="1">
    <source>
        <dbReference type="ARBA" id="ARBA00004370"/>
    </source>
</evidence>
<keyword evidence="6" id="KW-1185">Reference proteome</keyword>
<keyword evidence="4" id="KW-1133">Transmembrane helix</keyword>
<dbReference type="GO" id="GO:0005794">
    <property type="term" value="C:Golgi apparatus"/>
    <property type="evidence" value="ECO:0007669"/>
    <property type="project" value="TreeGrafter"/>
</dbReference>
<evidence type="ECO:0000313" key="6">
    <source>
        <dbReference type="Proteomes" id="UP000037510"/>
    </source>
</evidence>
<keyword evidence="3 4" id="KW-0472">Membrane</keyword>
<dbReference type="STRING" id="104452.A0A0L7KSG0"/>
<gene>
    <name evidence="5" type="ORF">OBRU01_21859</name>
</gene>
<feature type="transmembrane region" description="Helical" evidence="4">
    <location>
        <begin position="44"/>
        <end position="64"/>
    </location>
</feature>
<feature type="transmembrane region" description="Helical" evidence="4">
    <location>
        <begin position="140"/>
        <end position="160"/>
    </location>
</feature>
<reference evidence="5 6" key="1">
    <citation type="journal article" date="2015" name="Genome Biol. Evol.">
        <title>The genome of winter moth (Operophtera brumata) provides a genomic perspective on sexual dimorphism and phenology.</title>
        <authorList>
            <person name="Derks M.F."/>
            <person name="Smit S."/>
            <person name="Salis L."/>
            <person name="Schijlen E."/>
            <person name="Bossers A."/>
            <person name="Mateman C."/>
            <person name="Pijl A.S."/>
            <person name="de Ridder D."/>
            <person name="Groenen M.A."/>
            <person name="Visser M.E."/>
            <person name="Megens H.J."/>
        </authorList>
    </citation>
    <scope>NUCLEOTIDE SEQUENCE [LARGE SCALE GENOMIC DNA]</scope>
    <source>
        <strain evidence="5">WM2013NL</strain>
        <tissue evidence="5">Head and thorax</tissue>
    </source>
</reference>
<evidence type="ECO:0000256" key="2">
    <source>
        <dbReference type="ARBA" id="ARBA00010441"/>
    </source>
</evidence>
<evidence type="ECO:0000313" key="5">
    <source>
        <dbReference type="EMBL" id="KOB66050.1"/>
    </source>
</evidence>
<dbReference type="GO" id="GO:0004307">
    <property type="term" value="F:ethanolaminephosphotransferase activity"/>
    <property type="evidence" value="ECO:0007669"/>
    <property type="project" value="TreeGrafter"/>
</dbReference>
<feature type="transmembrane region" description="Helical" evidence="4">
    <location>
        <begin position="84"/>
        <end position="105"/>
    </location>
</feature>
<accession>A0A0L7KSG0</accession>
<feature type="transmembrane region" description="Helical" evidence="4">
    <location>
        <begin position="117"/>
        <end position="134"/>
    </location>
</feature>
<evidence type="ECO:0000256" key="4">
    <source>
        <dbReference type="SAM" id="Phobius"/>
    </source>
</evidence>
<comment type="similarity">
    <text evidence="2">Belongs to the CDP-alcohol phosphatidyltransferase class-I family.</text>
</comment>
<organism evidence="5 6">
    <name type="scientific">Operophtera brumata</name>
    <name type="common">Winter moth</name>
    <name type="synonym">Phalaena brumata</name>
    <dbReference type="NCBI Taxonomy" id="104452"/>
    <lineage>
        <taxon>Eukaryota</taxon>
        <taxon>Metazoa</taxon>
        <taxon>Ecdysozoa</taxon>
        <taxon>Arthropoda</taxon>
        <taxon>Hexapoda</taxon>
        <taxon>Insecta</taxon>
        <taxon>Pterygota</taxon>
        <taxon>Neoptera</taxon>
        <taxon>Endopterygota</taxon>
        <taxon>Lepidoptera</taxon>
        <taxon>Glossata</taxon>
        <taxon>Ditrysia</taxon>
        <taxon>Geometroidea</taxon>
        <taxon>Geometridae</taxon>
        <taxon>Larentiinae</taxon>
        <taxon>Operophtera</taxon>
    </lineage>
</organism>
<name>A0A0L7KSG0_OPEBR</name>
<comment type="subcellular location">
    <subcellularLocation>
        <location evidence="1">Membrane</location>
    </subcellularLocation>
</comment>
<comment type="caution">
    <text evidence="5">The sequence shown here is derived from an EMBL/GenBank/DDBJ whole genome shotgun (WGS) entry which is preliminary data.</text>
</comment>
<keyword evidence="5" id="KW-0808">Transferase</keyword>
<dbReference type="Proteomes" id="UP000037510">
    <property type="component" value="Unassembled WGS sequence"/>
</dbReference>
<dbReference type="Gene3D" id="1.20.120.1760">
    <property type="match status" value="1"/>
</dbReference>
<dbReference type="GO" id="GO:0006646">
    <property type="term" value="P:phosphatidylethanolamine biosynthetic process"/>
    <property type="evidence" value="ECO:0007669"/>
    <property type="project" value="TreeGrafter"/>
</dbReference>
<dbReference type="PANTHER" id="PTHR10414">
    <property type="entry name" value="ETHANOLAMINEPHOSPHOTRANSFERASE"/>
    <property type="match status" value="1"/>
</dbReference>